<dbReference type="RefSeq" id="WP_071086284.1">
    <property type="nucleotide sequence ID" value="NZ_MBLM01000127.1"/>
</dbReference>
<name>A0A1S1QLX3_9ACTN</name>
<accession>A0A1S1QLX3</accession>
<evidence type="ECO:0000256" key="2">
    <source>
        <dbReference type="ARBA" id="ARBA00022729"/>
    </source>
</evidence>
<keyword evidence="5" id="KW-1185">Reference proteome</keyword>
<dbReference type="PANTHER" id="PTHR47235">
    <property type="entry name" value="BLR6548 PROTEIN"/>
    <property type="match status" value="1"/>
</dbReference>
<comment type="similarity">
    <text evidence="1">Belongs to the leucine-binding protein family.</text>
</comment>
<dbReference type="AlphaFoldDB" id="A0A1S1QLX3"/>
<dbReference type="EMBL" id="MBLM01000127">
    <property type="protein sequence ID" value="OHV34586.1"/>
    <property type="molecule type" value="Genomic_DNA"/>
</dbReference>
<reference evidence="5" key="1">
    <citation type="submission" date="2016-07" db="EMBL/GenBank/DDBJ databases">
        <title>Sequence Frankia sp. strain CcI1.17.</title>
        <authorList>
            <person name="Ghodhbane-Gtari F."/>
            <person name="Swanson E."/>
            <person name="Gueddou A."/>
            <person name="Morris K."/>
            <person name="Hezbri K."/>
            <person name="Ktari A."/>
            <person name="Nouioui I."/>
            <person name="Abebe-Akele F."/>
            <person name="Simpson S."/>
            <person name="Thomas K."/>
            <person name="Gtari M."/>
            <person name="Tisa L.S."/>
            <person name="Hurst S."/>
        </authorList>
    </citation>
    <scope>NUCLEOTIDE SEQUENCE [LARGE SCALE GENOMIC DNA]</scope>
    <source>
        <strain evidence="5">Cc1.17</strain>
    </source>
</reference>
<dbReference type="Gene3D" id="3.40.50.2300">
    <property type="match status" value="2"/>
</dbReference>
<keyword evidence="2" id="KW-0732">Signal</keyword>
<gene>
    <name evidence="4" type="ORF">CC117_21485</name>
</gene>
<evidence type="ECO:0000259" key="3">
    <source>
        <dbReference type="Pfam" id="PF13458"/>
    </source>
</evidence>
<dbReference type="CDD" id="cd06341">
    <property type="entry name" value="PBP1_ABC_ligand_binding-like"/>
    <property type="match status" value="1"/>
</dbReference>
<proteinExistence type="inferred from homology"/>
<dbReference type="InterPro" id="IPR028082">
    <property type="entry name" value="Peripla_BP_I"/>
</dbReference>
<evidence type="ECO:0000256" key="1">
    <source>
        <dbReference type="ARBA" id="ARBA00010062"/>
    </source>
</evidence>
<comment type="caution">
    <text evidence="4">The sequence shown here is derived from an EMBL/GenBank/DDBJ whole genome shotgun (WGS) entry which is preliminary data.</text>
</comment>
<organism evidence="4 5">
    <name type="scientific">Parafrankia colletiae</name>
    <dbReference type="NCBI Taxonomy" id="573497"/>
    <lineage>
        <taxon>Bacteria</taxon>
        <taxon>Bacillati</taxon>
        <taxon>Actinomycetota</taxon>
        <taxon>Actinomycetes</taxon>
        <taxon>Frankiales</taxon>
        <taxon>Frankiaceae</taxon>
        <taxon>Parafrankia</taxon>
    </lineage>
</organism>
<dbReference type="SUPFAM" id="SSF53822">
    <property type="entry name" value="Periplasmic binding protein-like I"/>
    <property type="match status" value="1"/>
</dbReference>
<dbReference type="Proteomes" id="UP000179627">
    <property type="component" value="Unassembled WGS sequence"/>
</dbReference>
<dbReference type="PANTHER" id="PTHR47235:SF1">
    <property type="entry name" value="BLR6548 PROTEIN"/>
    <property type="match status" value="1"/>
</dbReference>
<dbReference type="InterPro" id="IPR028081">
    <property type="entry name" value="Leu-bd"/>
</dbReference>
<dbReference type="OrthoDB" id="26870at2"/>
<evidence type="ECO:0000313" key="4">
    <source>
        <dbReference type="EMBL" id="OHV34586.1"/>
    </source>
</evidence>
<feature type="domain" description="Leucine-binding protein" evidence="3">
    <location>
        <begin position="25"/>
        <end position="372"/>
    </location>
</feature>
<sequence length="388" mass="40887">MSGCRQDNVPQAAPCDTPGVTGQEIAAGLVYPDSGLGADIFTPLRAGVDARFGAANAAGGVHGRQITYETRNDQAQAAVNRAVSQKLIEEGDVFGILQASVASSGSADYLAERGVPVVGLAVEKVWTRYRNMFTFGYSFTGDGAVDTFGRFVQEQGGTRALIFYNALDATVSPQIAQQFTTSLAAAGIRSSSIGGDNDPSPDQIEALEQRMRAEGADTIVGAIGAEGLAEIVTALRRNGLPVKVVLSGSQAPSRELLAQYGSSIAGLTTFTSYRPLELNSPAIDAYRTNMARFAPELQDANQTLALVGYIVADIFVRGLQEAGACPTRQSFIDGLRAVKSYDAGGLLNAIDFGADFGKLEECYSFTQVNAAGDRIEVVNPNFCGRRLG</sequence>
<dbReference type="Pfam" id="PF13458">
    <property type="entry name" value="Peripla_BP_6"/>
    <property type="match status" value="1"/>
</dbReference>
<protein>
    <submittedName>
        <fullName evidence="4">ABC transporter substrate-binding protein</fullName>
    </submittedName>
</protein>
<evidence type="ECO:0000313" key="5">
    <source>
        <dbReference type="Proteomes" id="UP000179627"/>
    </source>
</evidence>